<proteinExistence type="predicted"/>
<evidence type="ECO:0000313" key="3">
    <source>
        <dbReference type="Proteomes" id="UP000663937"/>
    </source>
</evidence>
<evidence type="ECO:0000313" key="2">
    <source>
        <dbReference type="EMBL" id="QTE28064.1"/>
    </source>
</evidence>
<dbReference type="EMBL" id="CP071868">
    <property type="protein sequence ID" value="QTE28064.1"/>
    <property type="molecule type" value="Genomic_DNA"/>
</dbReference>
<gene>
    <name evidence="2" type="ORF">J4E96_11725</name>
</gene>
<name>A0A8A4Z8A6_9MICO</name>
<evidence type="ECO:0008006" key="4">
    <source>
        <dbReference type="Google" id="ProtNLM"/>
    </source>
</evidence>
<organism evidence="2 3">
    <name type="scientific">Pengzhenrongella sicca</name>
    <dbReference type="NCBI Taxonomy" id="2819238"/>
    <lineage>
        <taxon>Bacteria</taxon>
        <taxon>Bacillati</taxon>
        <taxon>Actinomycetota</taxon>
        <taxon>Actinomycetes</taxon>
        <taxon>Micrococcales</taxon>
        <taxon>Pengzhenrongella</taxon>
    </lineage>
</organism>
<feature type="signal peptide" evidence="1">
    <location>
        <begin position="1"/>
        <end position="24"/>
    </location>
</feature>
<evidence type="ECO:0000256" key="1">
    <source>
        <dbReference type="SAM" id="SignalP"/>
    </source>
</evidence>
<protein>
    <recommendedName>
        <fullName evidence="4">Lipoprotein</fullName>
    </recommendedName>
</protein>
<feature type="chain" id="PRO_5035296932" description="Lipoprotein" evidence="1">
    <location>
        <begin position="25"/>
        <end position="140"/>
    </location>
</feature>
<dbReference type="KEGG" id="psic:J4E96_11725"/>
<keyword evidence="1" id="KW-0732">Signal</keyword>
<reference evidence="2" key="1">
    <citation type="submission" date="2021-03" db="EMBL/GenBank/DDBJ databases">
        <title>Pengzhenrongella sicca gen. nov., sp. nov., a new member of suborder Micrococcineae isolated from High-Arctic tundra soil.</title>
        <authorList>
            <person name="Peng F."/>
        </authorList>
    </citation>
    <scope>NUCLEOTIDE SEQUENCE</scope>
    <source>
        <strain evidence="2">LRZ-2</strain>
    </source>
</reference>
<dbReference type="PROSITE" id="PS51257">
    <property type="entry name" value="PROKAR_LIPOPROTEIN"/>
    <property type="match status" value="1"/>
</dbReference>
<accession>A0A8A4Z8A6</accession>
<sequence>MTALRKISLLIMVSALAVSMTGCAYDRNMDDYTRPDVEVVEPEPPLDQPCDGGGNMPESCYSADLAEAGSGVGPGGDPSEVTAPAWSCSYSITYNDDWHDDVMCSNGYDSERPYLRDWDSYVTYDEIMESAREYEAQLNG</sequence>
<keyword evidence="3" id="KW-1185">Reference proteome</keyword>
<dbReference type="Proteomes" id="UP000663937">
    <property type="component" value="Chromosome"/>
</dbReference>
<dbReference type="AlphaFoldDB" id="A0A8A4Z8A6"/>
<dbReference type="RefSeq" id="WP_227422292.1">
    <property type="nucleotide sequence ID" value="NZ_CP071868.1"/>
</dbReference>